<keyword evidence="9 13" id="KW-0227">DNA damage</keyword>
<dbReference type="Gene3D" id="1.10.150.870">
    <property type="match status" value="1"/>
</dbReference>
<dbReference type="HAMAP" id="MF_01902">
    <property type="entry name" value="DNApol_error_prone"/>
    <property type="match status" value="1"/>
</dbReference>
<keyword evidence="6 13" id="KW-0808">Transferase</keyword>
<organism evidence="15 16">
    <name type="scientific">Caenimonas terrae</name>
    <dbReference type="NCBI Taxonomy" id="696074"/>
    <lineage>
        <taxon>Bacteria</taxon>
        <taxon>Pseudomonadati</taxon>
        <taxon>Pseudomonadota</taxon>
        <taxon>Betaproteobacteria</taxon>
        <taxon>Burkholderiales</taxon>
        <taxon>Comamonadaceae</taxon>
        <taxon>Caenimonas</taxon>
    </lineage>
</organism>
<evidence type="ECO:0000313" key="15">
    <source>
        <dbReference type="EMBL" id="MFC5499201.1"/>
    </source>
</evidence>
<dbReference type="Pfam" id="PF02811">
    <property type="entry name" value="PHP"/>
    <property type="match status" value="1"/>
</dbReference>
<comment type="catalytic activity">
    <reaction evidence="12 13">
        <text>DNA(n) + a 2'-deoxyribonucleoside 5'-triphosphate = DNA(n+1) + diphosphate</text>
        <dbReference type="Rhea" id="RHEA:22508"/>
        <dbReference type="Rhea" id="RHEA-COMP:17339"/>
        <dbReference type="Rhea" id="RHEA-COMP:17340"/>
        <dbReference type="ChEBI" id="CHEBI:33019"/>
        <dbReference type="ChEBI" id="CHEBI:61560"/>
        <dbReference type="ChEBI" id="CHEBI:173112"/>
        <dbReference type="EC" id="2.7.7.7"/>
    </reaction>
</comment>
<evidence type="ECO:0000256" key="2">
    <source>
        <dbReference type="ARBA" id="ARBA00007391"/>
    </source>
</evidence>
<evidence type="ECO:0000313" key="16">
    <source>
        <dbReference type="Proteomes" id="UP001596037"/>
    </source>
</evidence>
<evidence type="ECO:0000256" key="5">
    <source>
        <dbReference type="ARBA" id="ARBA00022490"/>
    </source>
</evidence>
<dbReference type="InterPro" id="IPR040982">
    <property type="entry name" value="DNA_pol3_finger"/>
</dbReference>
<dbReference type="Pfam" id="PF01336">
    <property type="entry name" value="tRNA_anti-codon"/>
    <property type="match status" value="1"/>
</dbReference>
<accession>A0ABW0NEY1</accession>
<dbReference type="InterPro" id="IPR023073">
    <property type="entry name" value="DnaE2"/>
</dbReference>
<evidence type="ECO:0000256" key="8">
    <source>
        <dbReference type="ARBA" id="ARBA00022705"/>
    </source>
</evidence>
<dbReference type="InterPro" id="IPR004805">
    <property type="entry name" value="DnaE2/DnaE/PolC"/>
</dbReference>
<dbReference type="Pfam" id="PF07733">
    <property type="entry name" value="DNA_pol3_alpha"/>
    <property type="match status" value="1"/>
</dbReference>
<comment type="subcellular location">
    <subcellularLocation>
        <location evidence="1 13">Cytoplasm</location>
    </subcellularLocation>
</comment>
<dbReference type="PANTHER" id="PTHR32294">
    <property type="entry name" value="DNA POLYMERASE III SUBUNIT ALPHA"/>
    <property type="match status" value="1"/>
</dbReference>
<evidence type="ECO:0000256" key="7">
    <source>
        <dbReference type="ARBA" id="ARBA00022695"/>
    </source>
</evidence>
<dbReference type="InterPro" id="IPR003141">
    <property type="entry name" value="Pol/His_phosphatase_N"/>
</dbReference>
<evidence type="ECO:0000256" key="10">
    <source>
        <dbReference type="ARBA" id="ARBA00022932"/>
    </source>
</evidence>
<evidence type="ECO:0000256" key="9">
    <source>
        <dbReference type="ARBA" id="ARBA00022763"/>
    </source>
</evidence>
<dbReference type="SUPFAM" id="SSF89550">
    <property type="entry name" value="PHP domain-like"/>
    <property type="match status" value="1"/>
</dbReference>
<name>A0ABW0NEY1_9BURK</name>
<dbReference type="InterPro" id="IPR004365">
    <property type="entry name" value="NA-bd_OB_tRNA"/>
</dbReference>
<evidence type="ECO:0000256" key="11">
    <source>
        <dbReference type="ARBA" id="ARBA00023204"/>
    </source>
</evidence>
<keyword evidence="5 13" id="KW-0963">Cytoplasm</keyword>
<comment type="caution">
    <text evidence="15">The sequence shown here is derived from an EMBL/GenBank/DDBJ whole genome shotgun (WGS) entry which is preliminary data.</text>
</comment>
<evidence type="ECO:0000256" key="12">
    <source>
        <dbReference type="ARBA" id="ARBA00049244"/>
    </source>
</evidence>
<dbReference type="SMART" id="SM00481">
    <property type="entry name" value="POLIIIAc"/>
    <property type="match status" value="1"/>
</dbReference>
<evidence type="ECO:0000256" key="3">
    <source>
        <dbReference type="ARBA" id="ARBA00012417"/>
    </source>
</evidence>
<keyword evidence="11 13" id="KW-0234">DNA repair</keyword>
<dbReference type="InterPro" id="IPR029460">
    <property type="entry name" value="DNAPol_HHH"/>
</dbReference>
<proteinExistence type="inferred from homology"/>
<dbReference type="InterPro" id="IPR011708">
    <property type="entry name" value="DNA_pol3_alpha_NTPase_dom"/>
</dbReference>
<dbReference type="Pfam" id="PF17657">
    <property type="entry name" value="DNA_pol3_finger"/>
    <property type="match status" value="1"/>
</dbReference>
<dbReference type="GO" id="GO:0003887">
    <property type="term" value="F:DNA-directed DNA polymerase activity"/>
    <property type="evidence" value="ECO:0007669"/>
    <property type="project" value="UniProtKB-EC"/>
</dbReference>
<dbReference type="Gene3D" id="3.20.20.140">
    <property type="entry name" value="Metal-dependent hydrolases"/>
    <property type="match status" value="1"/>
</dbReference>
<dbReference type="CDD" id="cd07434">
    <property type="entry name" value="PHP_PolIIIA_DnaE2"/>
    <property type="match status" value="1"/>
</dbReference>
<gene>
    <name evidence="13" type="primary">dnaE2</name>
    <name evidence="15" type="ORF">ACFPOE_16760</name>
</gene>
<dbReference type="CDD" id="cd04485">
    <property type="entry name" value="DnaE_OBF"/>
    <property type="match status" value="1"/>
</dbReference>
<dbReference type="InterPro" id="IPR004013">
    <property type="entry name" value="PHP_dom"/>
</dbReference>
<keyword evidence="8 13" id="KW-0235">DNA replication</keyword>
<dbReference type="Pfam" id="PF14579">
    <property type="entry name" value="HHH_6"/>
    <property type="match status" value="1"/>
</dbReference>
<keyword evidence="10 13" id="KW-0239">DNA-directed DNA polymerase</keyword>
<evidence type="ECO:0000259" key="14">
    <source>
        <dbReference type="SMART" id="SM00481"/>
    </source>
</evidence>
<reference evidence="16" key="1">
    <citation type="journal article" date="2019" name="Int. J. Syst. Evol. Microbiol.">
        <title>The Global Catalogue of Microorganisms (GCM) 10K type strain sequencing project: providing services to taxonomists for standard genome sequencing and annotation.</title>
        <authorList>
            <consortium name="The Broad Institute Genomics Platform"/>
            <consortium name="The Broad Institute Genome Sequencing Center for Infectious Disease"/>
            <person name="Wu L."/>
            <person name="Ma J."/>
        </authorList>
    </citation>
    <scope>NUCLEOTIDE SEQUENCE [LARGE SCALE GENOMIC DNA]</scope>
    <source>
        <strain evidence="16">CCUG 57401</strain>
    </source>
</reference>
<evidence type="ECO:0000256" key="1">
    <source>
        <dbReference type="ARBA" id="ARBA00004496"/>
    </source>
</evidence>
<evidence type="ECO:0000256" key="13">
    <source>
        <dbReference type="HAMAP-Rule" id="MF_01902"/>
    </source>
</evidence>
<keyword evidence="16" id="KW-1185">Reference proteome</keyword>
<comment type="similarity">
    <text evidence="2 13">Belongs to the DNA polymerase type-C family. DnaE2 subfamily.</text>
</comment>
<dbReference type="EMBL" id="JBHSMF010000009">
    <property type="protein sequence ID" value="MFC5499201.1"/>
    <property type="molecule type" value="Genomic_DNA"/>
</dbReference>
<sequence length="1103" mass="123072">MPEAPEKELQSGPPLATQLPPVQSEWAAQLLPGYAELHCISNFSFQRGASHPEELVQRAYKIGYEALAITDECSVAGVVRAHVGLKDYLQELEKREQEKPEEGPLRHPFKLLLGSEFAFPEGKLVAIARDLAGWGGLCQFISAARMGDSVKGQYQVGWAHSELTLLQGCEIVWLPQRSEGASLQIDAACVLVERMQAIFSRHLWIGVELLHELDDELWLAALQELSQRSGVPLVAAGDVHMHVRSRKRLQDVITAVQQGSTVAECGFALQGNAERHLRARLRLGQIYPPALLAATLEVARRCNFSLEEIRYNYPLETVPPGRSPMGALARLTLRGGYRRYGGRIPDQHRQQIRHELRLIALKKYEMYFLTVEDIVRFARGRGILCQGRGSAANSTVCYCLHITEVPPEMTSLLFERFISIERNEPPDIDVDFEHQRREEVIQYIYGKYGRERAAIAAVVVRYRSRMAIRDVGKALGVNEKLVDAFAKDHFWFDREILTRRLLEVAAAIGVQEQPWKIDCWMELAYELRGFPRHLSQHVGGFVLTQTRLTRLVPVENAAMADRSIIQWEKDDLEAVGLMKVDVLALGMLSALRRTLELRNQWRGSAWSLAEVPKEDAATYDMICAADTVGVFQIESRAQMSMLPRLKPRKFYDLVVEVAIVRPGPIQGGMVHPYLKARQRQREGLPIHYVKDELEPALGRTLGVPIFQEQVMQLAMVAARFTAGQADALRRSMAAWSRKGGVHRFRDPLVKGMTDNGYPLEFAEGIFKQIEGFGEYGFPESHAASFALLAYSSSWMKCHEPGCFLAAMLNSQPMGFYTPSQLIQDARRHGIEVRPVDVALSAVDCTLEAPDGGGAPGQDNGLQPCVRLGLRLVGTLSDKGAERIVQARQQAAFGTVEDLALRAELDLKDMNALAAADALSSLAGHRRQQAWAASAQRRAPALLKDAPIEEERLHLEHAGEGEDIVFDYAATGLTLRRHPLAVLRPRLERMRLLTASQLRPLAHGDPARACGIVTVRQRPPTAKGTVFVTLEDETGTVNVIVWNHVVEAQRDALLKSRLLAVEGVWQRDVESGGQVRHLLARKLKDLTPLLGRLAQQGTGSRDFH</sequence>
<dbReference type="RefSeq" id="WP_376851369.1">
    <property type="nucleotide sequence ID" value="NZ_JBHSMF010000009.1"/>
</dbReference>
<evidence type="ECO:0000256" key="6">
    <source>
        <dbReference type="ARBA" id="ARBA00022679"/>
    </source>
</evidence>
<dbReference type="NCBIfam" id="TIGR00594">
    <property type="entry name" value="polc"/>
    <property type="match status" value="1"/>
</dbReference>
<dbReference type="Proteomes" id="UP001596037">
    <property type="component" value="Unassembled WGS sequence"/>
</dbReference>
<keyword evidence="7 13" id="KW-0548">Nucleotidyltransferase</keyword>
<dbReference type="InterPro" id="IPR016195">
    <property type="entry name" value="Pol/histidinol_Pase-like"/>
</dbReference>
<dbReference type="NCBIfam" id="NF004225">
    <property type="entry name" value="PRK05672.1"/>
    <property type="match status" value="1"/>
</dbReference>
<feature type="domain" description="Polymerase/histidinol phosphatase N-terminal" evidence="14">
    <location>
        <begin position="35"/>
        <end position="121"/>
    </location>
</feature>
<evidence type="ECO:0000256" key="4">
    <source>
        <dbReference type="ARBA" id="ARBA00017273"/>
    </source>
</evidence>
<dbReference type="PANTHER" id="PTHR32294:SF4">
    <property type="entry name" value="ERROR-PRONE DNA POLYMERASE"/>
    <property type="match status" value="1"/>
</dbReference>
<protein>
    <recommendedName>
        <fullName evidence="4 13">Error-prone DNA polymerase</fullName>
        <ecNumber evidence="3 13">2.7.7.7</ecNumber>
    </recommendedName>
</protein>
<dbReference type="EC" id="2.7.7.7" evidence="3 13"/>
<comment type="function">
    <text evidence="13">DNA polymerase involved in damage-induced mutagenesis and translesion synthesis (TLS). It is not the major replicative DNA polymerase.</text>
</comment>